<reference evidence="1 2" key="1">
    <citation type="submission" date="2022-09" db="EMBL/GenBank/DDBJ databases">
        <title>New species of Phenylobacterium.</title>
        <authorList>
            <person name="Mieszkin S."/>
        </authorList>
    </citation>
    <scope>NUCLEOTIDE SEQUENCE [LARGE SCALE GENOMIC DNA]</scope>
    <source>
        <strain evidence="1 2">HK31-G</strain>
    </source>
</reference>
<evidence type="ECO:0000313" key="2">
    <source>
        <dbReference type="Proteomes" id="UP001598130"/>
    </source>
</evidence>
<evidence type="ECO:0000313" key="1">
    <source>
        <dbReference type="EMBL" id="MFD3264095.1"/>
    </source>
</evidence>
<protein>
    <submittedName>
        <fullName evidence="1">DUF2891 domain-containing protein</fullName>
    </submittedName>
</protein>
<gene>
    <name evidence="1" type="ORF">OCL97_08990</name>
</gene>
<dbReference type="RefSeq" id="WP_377369504.1">
    <property type="nucleotide sequence ID" value="NZ_JAOTJD010000014.1"/>
</dbReference>
<dbReference type="InterPro" id="IPR021365">
    <property type="entry name" value="DUF2891"/>
</dbReference>
<name>A0ABW6CQJ3_9CAUL</name>
<proteinExistence type="predicted"/>
<organism evidence="1 2">
    <name type="scientific">Phenylobacterium ferrooxidans</name>
    <dbReference type="NCBI Taxonomy" id="2982689"/>
    <lineage>
        <taxon>Bacteria</taxon>
        <taxon>Pseudomonadati</taxon>
        <taxon>Pseudomonadota</taxon>
        <taxon>Alphaproteobacteria</taxon>
        <taxon>Caulobacterales</taxon>
        <taxon>Caulobacteraceae</taxon>
        <taxon>Phenylobacterium</taxon>
    </lineage>
</organism>
<accession>A0ABW6CQJ3</accession>
<keyword evidence="2" id="KW-1185">Reference proteome</keyword>
<sequence length="336" mass="37004">MSSPSAEMTAEIASRFARIALGHVAREYPNKMDHVLDGPGDAVGPRALHPIFFGSFDWHSCVHGYWTLATLRRLHPEIPEAAAIDDLFAGAFTPDKVEAERAYLDRPSSRGFERPYGWAWLLMLQAELIRHDDQVWARRLAPLAEAFAERFRSYLPKATYPVRTGVHNSTAFALALAADYASGTEDVALEGLLRDTARGWYGGDRNAAAWEPSGDDFLSPTLMEAEAMRRLLPVVEFRTWFAGFLPDAAKGLPATLFTPATVSDRSDGKIAHLDGLNLSRAWCWRAISESLDPDNHLRAAAHAAADRHLAASLPHVAGDYMGEHWLASFALLALTA</sequence>
<dbReference type="Proteomes" id="UP001598130">
    <property type="component" value="Unassembled WGS sequence"/>
</dbReference>
<comment type="caution">
    <text evidence="1">The sequence shown here is derived from an EMBL/GenBank/DDBJ whole genome shotgun (WGS) entry which is preliminary data.</text>
</comment>
<dbReference type="EMBL" id="JAOTJD010000014">
    <property type="protein sequence ID" value="MFD3264095.1"/>
    <property type="molecule type" value="Genomic_DNA"/>
</dbReference>
<dbReference type="Pfam" id="PF11199">
    <property type="entry name" value="DUF2891"/>
    <property type="match status" value="1"/>
</dbReference>